<keyword evidence="2 12" id="KW-0639">Primosome</keyword>
<evidence type="ECO:0000256" key="7">
    <source>
        <dbReference type="ARBA" id="ARBA00022771"/>
    </source>
</evidence>
<evidence type="ECO:0000313" key="16">
    <source>
        <dbReference type="EMBL" id="PJA46449.1"/>
    </source>
</evidence>
<keyword evidence="1 12" id="KW-0240">DNA-directed RNA polymerase</keyword>
<dbReference type="Gene3D" id="1.10.860.10">
    <property type="entry name" value="DNAb Helicase, Chain A"/>
    <property type="match status" value="1"/>
</dbReference>
<dbReference type="InterPro" id="IPR037068">
    <property type="entry name" value="DNA_primase_core_N_sf"/>
</dbReference>
<dbReference type="InterPro" id="IPR036977">
    <property type="entry name" value="DNA_primase_Znf_CHC2"/>
</dbReference>
<evidence type="ECO:0000256" key="9">
    <source>
        <dbReference type="ARBA" id="ARBA00022842"/>
    </source>
</evidence>
<dbReference type="GO" id="GO:0005737">
    <property type="term" value="C:cytoplasm"/>
    <property type="evidence" value="ECO:0007669"/>
    <property type="project" value="TreeGrafter"/>
</dbReference>
<dbReference type="GO" id="GO:0003677">
    <property type="term" value="F:DNA binding"/>
    <property type="evidence" value="ECO:0007669"/>
    <property type="project" value="UniProtKB-KW"/>
</dbReference>
<evidence type="ECO:0000256" key="6">
    <source>
        <dbReference type="ARBA" id="ARBA00022723"/>
    </source>
</evidence>
<organism evidence="16 17">
    <name type="scientific">Candidatus Uhrbacteria bacterium CG_4_9_14_3_um_filter_41_35</name>
    <dbReference type="NCBI Taxonomy" id="1975034"/>
    <lineage>
        <taxon>Bacteria</taxon>
        <taxon>Candidatus Uhriibacteriota</taxon>
    </lineage>
</organism>
<dbReference type="GO" id="GO:0008270">
    <property type="term" value="F:zinc ion binding"/>
    <property type="evidence" value="ECO:0007669"/>
    <property type="project" value="UniProtKB-UniRule"/>
</dbReference>
<evidence type="ECO:0000256" key="1">
    <source>
        <dbReference type="ARBA" id="ARBA00022478"/>
    </source>
</evidence>
<keyword evidence="4 12" id="KW-0548">Nucleotidyltransferase</keyword>
<evidence type="ECO:0000259" key="15">
    <source>
        <dbReference type="PROSITE" id="PS50880"/>
    </source>
</evidence>
<dbReference type="InterPro" id="IPR006171">
    <property type="entry name" value="TOPRIM_dom"/>
</dbReference>
<dbReference type="EMBL" id="PFWT01000009">
    <property type="protein sequence ID" value="PJA46449.1"/>
    <property type="molecule type" value="Genomic_DNA"/>
</dbReference>
<comment type="caution">
    <text evidence="16">The sequence shown here is derived from an EMBL/GenBank/DDBJ whole genome shotgun (WGS) entry which is preliminary data.</text>
</comment>
<comment type="catalytic activity">
    <reaction evidence="12">
        <text>ssDNA + n NTP = ssDNA/pppN(pN)n-1 hybrid + (n-1) diphosphate.</text>
        <dbReference type="EC" id="2.7.7.101"/>
    </reaction>
</comment>
<name>A0A2M7XEZ0_9BACT</name>
<evidence type="ECO:0000256" key="10">
    <source>
        <dbReference type="ARBA" id="ARBA00023125"/>
    </source>
</evidence>
<comment type="subunit">
    <text evidence="12">Monomer. Interacts with DnaB.</text>
</comment>
<dbReference type="PROSITE" id="PS50880">
    <property type="entry name" value="TOPRIM"/>
    <property type="match status" value="1"/>
</dbReference>
<keyword evidence="10 12" id="KW-0238">DNA-binding</keyword>
<dbReference type="Gene3D" id="3.90.580.10">
    <property type="entry name" value="Zinc finger, CHC2-type domain"/>
    <property type="match status" value="1"/>
</dbReference>
<reference evidence="17" key="1">
    <citation type="submission" date="2017-09" db="EMBL/GenBank/DDBJ databases">
        <title>Depth-based differentiation of microbial function through sediment-hosted aquifers and enrichment of novel symbionts in the deep terrestrial subsurface.</title>
        <authorList>
            <person name="Probst A.J."/>
            <person name="Ladd B."/>
            <person name="Jarett J.K."/>
            <person name="Geller-Mcgrath D.E."/>
            <person name="Sieber C.M.K."/>
            <person name="Emerson J.B."/>
            <person name="Anantharaman K."/>
            <person name="Thomas B.C."/>
            <person name="Malmstrom R."/>
            <person name="Stieglmeier M."/>
            <person name="Klingl A."/>
            <person name="Woyke T."/>
            <person name="Ryan C.M."/>
            <person name="Banfield J.F."/>
        </authorList>
    </citation>
    <scope>NUCLEOTIDE SEQUENCE [LARGE SCALE GENOMIC DNA]</scope>
</reference>
<dbReference type="GO" id="GO:0000428">
    <property type="term" value="C:DNA-directed RNA polymerase complex"/>
    <property type="evidence" value="ECO:0007669"/>
    <property type="project" value="UniProtKB-KW"/>
</dbReference>
<dbReference type="FunFam" id="3.90.580.10:FF:000001">
    <property type="entry name" value="DNA primase"/>
    <property type="match status" value="1"/>
</dbReference>
<evidence type="ECO:0000256" key="5">
    <source>
        <dbReference type="ARBA" id="ARBA00022705"/>
    </source>
</evidence>
<dbReference type="InterPro" id="IPR050219">
    <property type="entry name" value="DnaG_primase"/>
</dbReference>
<evidence type="ECO:0000256" key="8">
    <source>
        <dbReference type="ARBA" id="ARBA00022833"/>
    </source>
</evidence>
<evidence type="ECO:0000256" key="3">
    <source>
        <dbReference type="ARBA" id="ARBA00022679"/>
    </source>
</evidence>
<dbReference type="GO" id="GO:1990077">
    <property type="term" value="C:primosome complex"/>
    <property type="evidence" value="ECO:0007669"/>
    <property type="project" value="UniProtKB-KW"/>
</dbReference>
<accession>A0A2M7XEZ0</accession>
<sequence length="609" mass="68209">MDAKDEIKERLDIVEVISGYIELKNAGSGSHKALCPFHGENSPSFYVSEPKGIWHCFGCDKGGDAISFVMEIENLTFPEALQLLGKKVGVKIPEYKPQQGSDEKQFLLDMHELAGKFYAKLLHEHASGATARAYLKKRGISSALAKKFRLGVAPDNWDALSRVFQKRGYGETRLILAGLAKKKTKGNGILDRFRNRLLVPLCDPQGNILGFTGRTLALSSEEQMGPKYLNSPETPIYSKSKVIFGLDLAKMGIRQAKSVIVVEGNLDVIASHKAGVENVVASSGTAFTEDQLKLLKKYTNKIIFSFDSDNAGFKAAQRGIGLAQNMGFDISVISIPKELGKDPDDVVQNNPEAWKKLAEAPVHIVEYYFTEGLKKFDISKIEGKKDFANFILSELAKVTDLVEREHWLMKLSDILRIDVTVLRQVIAGEKQEVIADASAQTQSAPVNDVPTAKIQQKVTRSEKSAEFLIGLVLLDSEFTNEIFQQISESDLPTEKWLRIYKNVVLLYTGDEWSDSTQSNFFSFIVKKLTDNDPHEDLSILRRAMLVTLNTIHNLEQEHVREELNRHIEILASKSLNQKKKILEAAIREAERSGDKDRLNQLLREFTKLL</sequence>
<dbReference type="Pfam" id="PF08275">
    <property type="entry name" value="DNAG_N"/>
    <property type="match status" value="1"/>
</dbReference>
<keyword evidence="8 12" id="KW-0862">Zinc</keyword>
<dbReference type="InterPro" id="IPR013264">
    <property type="entry name" value="DNAG_N"/>
</dbReference>
<dbReference type="SUPFAM" id="SSF56731">
    <property type="entry name" value="DNA primase core"/>
    <property type="match status" value="1"/>
</dbReference>
<comment type="domain">
    <text evidence="12">Contains an N-terminal zinc-binding domain, a central core domain that contains the primase activity, and a C-terminal DnaB-binding domain.</text>
</comment>
<comment type="cofactor">
    <cofactor evidence="12 13 14">
        <name>Zn(2+)</name>
        <dbReference type="ChEBI" id="CHEBI:29105"/>
    </cofactor>
    <text evidence="12 13 14">Binds 1 zinc ion per monomer.</text>
</comment>
<evidence type="ECO:0000256" key="14">
    <source>
        <dbReference type="PIRSR" id="PIRSR002811-1"/>
    </source>
</evidence>
<dbReference type="Pfam" id="PF10410">
    <property type="entry name" value="DnaB_bind"/>
    <property type="match status" value="1"/>
</dbReference>
<keyword evidence="3 12" id="KW-0808">Transferase</keyword>
<dbReference type="PANTHER" id="PTHR30313:SF2">
    <property type="entry name" value="DNA PRIMASE"/>
    <property type="match status" value="1"/>
</dbReference>
<dbReference type="EC" id="2.7.7.101" evidence="12"/>
<dbReference type="GO" id="GO:0003899">
    <property type="term" value="F:DNA-directed RNA polymerase activity"/>
    <property type="evidence" value="ECO:0007669"/>
    <property type="project" value="UniProtKB-UniRule"/>
</dbReference>
<keyword evidence="9" id="KW-0460">Magnesium</keyword>
<evidence type="ECO:0000256" key="2">
    <source>
        <dbReference type="ARBA" id="ARBA00022515"/>
    </source>
</evidence>
<dbReference type="SMART" id="SM00400">
    <property type="entry name" value="ZnF_CHCC"/>
    <property type="match status" value="1"/>
</dbReference>
<comment type="similarity">
    <text evidence="12 13">Belongs to the DnaG primase family.</text>
</comment>
<dbReference type="Proteomes" id="UP000231263">
    <property type="component" value="Unassembled WGS sequence"/>
</dbReference>
<gene>
    <name evidence="12" type="primary">dnaG</name>
    <name evidence="16" type="ORF">CO173_01645</name>
</gene>
<keyword evidence="7 12" id="KW-0863">Zinc-finger</keyword>
<evidence type="ECO:0000256" key="4">
    <source>
        <dbReference type="ARBA" id="ARBA00022695"/>
    </source>
</evidence>
<evidence type="ECO:0000256" key="12">
    <source>
        <dbReference type="HAMAP-Rule" id="MF_00974"/>
    </source>
</evidence>
<dbReference type="InterPro" id="IPR030846">
    <property type="entry name" value="DnaG_bac"/>
</dbReference>
<keyword evidence="11 12" id="KW-0804">Transcription</keyword>
<evidence type="ECO:0000256" key="13">
    <source>
        <dbReference type="PIRNR" id="PIRNR002811"/>
    </source>
</evidence>
<dbReference type="AlphaFoldDB" id="A0A2M7XEZ0"/>
<dbReference type="CDD" id="cd03364">
    <property type="entry name" value="TOPRIM_DnaG_primases"/>
    <property type="match status" value="1"/>
</dbReference>
<evidence type="ECO:0000313" key="17">
    <source>
        <dbReference type="Proteomes" id="UP000231263"/>
    </source>
</evidence>
<dbReference type="InterPro" id="IPR006295">
    <property type="entry name" value="DNA_primase_DnaG"/>
</dbReference>
<dbReference type="InterPro" id="IPR002694">
    <property type="entry name" value="Znf_CHC2"/>
</dbReference>
<dbReference type="Gene3D" id="3.90.980.10">
    <property type="entry name" value="DNA primase, catalytic core, N-terminal domain"/>
    <property type="match status" value="1"/>
</dbReference>
<keyword evidence="6 12" id="KW-0479">Metal-binding</keyword>
<dbReference type="Gene3D" id="3.40.1360.10">
    <property type="match status" value="1"/>
</dbReference>
<dbReference type="Pfam" id="PF13155">
    <property type="entry name" value="Toprim_2"/>
    <property type="match status" value="1"/>
</dbReference>
<dbReference type="InterPro" id="IPR019475">
    <property type="entry name" value="DNA_primase_DnaB-bd"/>
</dbReference>
<dbReference type="Pfam" id="PF01807">
    <property type="entry name" value="Zn_ribbon_DnaG"/>
    <property type="match status" value="1"/>
</dbReference>
<feature type="domain" description="Toprim" evidence="15">
    <location>
        <begin position="257"/>
        <end position="338"/>
    </location>
</feature>
<protein>
    <recommendedName>
        <fullName evidence="12 13">DNA primase</fullName>
        <ecNumber evidence="12">2.7.7.101</ecNumber>
    </recommendedName>
</protein>
<feature type="zinc finger region" description="CHC2-type" evidence="12 14">
    <location>
        <begin position="35"/>
        <end position="59"/>
    </location>
</feature>
<dbReference type="HAMAP" id="MF_00974">
    <property type="entry name" value="DNA_primase_DnaG"/>
    <property type="match status" value="1"/>
</dbReference>
<dbReference type="InterPro" id="IPR034151">
    <property type="entry name" value="TOPRIM_DnaG_bac"/>
</dbReference>
<keyword evidence="5 12" id="KW-0235">DNA replication</keyword>
<evidence type="ECO:0000256" key="11">
    <source>
        <dbReference type="ARBA" id="ARBA00023163"/>
    </source>
</evidence>
<dbReference type="PIRSF" id="PIRSF002811">
    <property type="entry name" value="DnaG"/>
    <property type="match status" value="1"/>
</dbReference>
<dbReference type="SMART" id="SM00493">
    <property type="entry name" value="TOPRIM"/>
    <property type="match status" value="1"/>
</dbReference>
<dbReference type="NCBIfam" id="TIGR01391">
    <property type="entry name" value="dnaG"/>
    <property type="match status" value="1"/>
</dbReference>
<dbReference type="SUPFAM" id="SSF57783">
    <property type="entry name" value="Zinc beta-ribbon"/>
    <property type="match status" value="1"/>
</dbReference>
<dbReference type="InterPro" id="IPR016136">
    <property type="entry name" value="DNA_helicase_N/primase_C"/>
</dbReference>
<proteinExistence type="inferred from homology"/>
<comment type="function">
    <text evidence="12 13">RNA polymerase that catalyzes the synthesis of short RNA molecules used as primers for DNA polymerase during DNA replication.</text>
</comment>
<dbReference type="PANTHER" id="PTHR30313">
    <property type="entry name" value="DNA PRIMASE"/>
    <property type="match status" value="1"/>
</dbReference>
<dbReference type="GO" id="GO:0006269">
    <property type="term" value="P:DNA replication, synthesis of primer"/>
    <property type="evidence" value="ECO:0007669"/>
    <property type="project" value="UniProtKB-UniRule"/>
</dbReference>